<dbReference type="Pfam" id="PF00392">
    <property type="entry name" value="GntR"/>
    <property type="match status" value="1"/>
</dbReference>
<dbReference type="RefSeq" id="WP_021868038.1">
    <property type="nucleotide sequence ID" value="NZ_CAKVUT010000228.1"/>
</dbReference>
<evidence type="ECO:0000313" key="4">
    <source>
        <dbReference type="EMBL" id="MTU44286.1"/>
    </source>
</evidence>
<dbReference type="GO" id="GO:0003700">
    <property type="term" value="F:DNA-binding transcription factor activity"/>
    <property type="evidence" value="ECO:0007669"/>
    <property type="project" value="InterPro"/>
</dbReference>
<keyword evidence="3" id="KW-0804">Transcription</keyword>
<dbReference type="Pfam" id="PF07702">
    <property type="entry name" value="UTRA"/>
    <property type="match status" value="1"/>
</dbReference>
<gene>
    <name evidence="4" type="ORF">GMD42_11875</name>
</gene>
<dbReference type="PROSITE" id="PS50949">
    <property type="entry name" value="HTH_GNTR"/>
    <property type="match status" value="1"/>
</dbReference>
<dbReference type="Proteomes" id="UP000462362">
    <property type="component" value="Unassembled WGS sequence"/>
</dbReference>
<dbReference type="PANTHER" id="PTHR44846:SF1">
    <property type="entry name" value="MANNOSYL-D-GLYCERATE TRANSPORT_METABOLISM SYSTEM REPRESSOR MNGR-RELATED"/>
    <property type="match status" value="1"/>
</dbReference>
<dbReference type="EMBL" id="WNCL01000059">
    <property type="protein sequence ID" value="MTU44286.1"/>
    <property type="molecule type" value="Genomic_DNA"/>
</dbReference>
<evidence type="ECO:0000256" key="2">
    <source>
        <dbReference type="ARBA" id="ARBA00023125"/>
    </source>
</evidence>
<evidence type="ECO:0000256" key="3">
    <source>
        <dbReference type="ARBA" id="ARBA00023163"/>
    </source>
</evidence>
<dbReference type="GO" id="GO:0003677">
    <property type="term" value="F:DNA binding"/>
    <property type="evidence" value="ECO:0007669"/>
    <property type="project" value="UniProtKB-KW"/>
</dbReference>
<dbReference type="CDD" id="cd07377">
    <property type="entry name" value="WHTH_GntR"/>
    <property type="match status" value="1"/>
</dbReference>
<dbReference type="SUPFAM" id="SSF64288">
    <property type="entry name" value="Chorismate lyase-like"/>
    <property type="match status" value="1"/>
</dbReference>
<dbReference type="InterPro" id="IPR050679">
    <property type="entry name" value="Bact_HTH_transcr_reg"/>
</dbReference>
<keyword evidence="2" id="KW-0238">DNA-binding</keyword>
<keyword evidence="1" id="KW-0805">Transcription regulation</keyword>
<evidence type="ECO:0000313" key="5">
    <source>
        <dbReference type="Proteomes" id="UP000462362"/>
    </source>
</evidence>
<organism evidence="4 5">
    <name type="scientific">Parasutterella excrementihominis</name>
    <dbReference type="NCBI Taxonomy" id="487175"/>
    <lineage>
        <taxon>Bacteria</taxon>
        <taxon>Pseudomonadati</taxon>
        <taxon>Pseudomonadota</taxon>
        <taxon>Betaproteobacteria</taxon>
        <taxon>Burkholderiales</taxon>
        <taxon>Sutterellaceae</taxon>
        <taxon>Parasutterella</taxon>
    </lineage>
</organism>
<dbReference type="SUPFAM" id="SSF46785">
    <property type="entry name" value="Winged helix' DNA-binding domain"/>
    <property type="match status" value="1"/>
</dbReference>
<name>A0A6I3S918_9BURK</name>
<dbReference type="PRINTS" id="PR00035">
    <property type="entry name" value="HTHGNTR"/>
</dbReference>
<dbReference type="GO" id="GO:0045892">
    <property type="term" value="P:negative regulation of DNA-templated transcription"/>
    <property type="evidence" value="ECO:0007669"/>
    <property type="project" value="TreeGrafter"/>
</dbReference>
<dbReference type="InterPro" id="IPR028978">
    <property type="entry name" value="Chorismate_lyase_/UTRA_dom_sf"/>
</dbReference>
<dbReference type="Gene3D" id="3.40.1410.10">
    <property type="entry name" value="Chorismate lyase-like"/>
    <property type="match status" value="1"/>
</dbReference>
<reference evidence="4 5" key="1">
    <citation type="journal article" date="2019" name="Nat. Med.">
        <title>A library of human gut bacterial isolates paired with longitudinal multiomics data enables mechanistic microbiome research.</title>
        <authorList>
            <person name="Poyet M."/>
            <person name="Groussin M."/>
            <person name="Gibbons S.M."/>
            <person name="Avila-Pacheco J."/>
            <person name="Jiang X."/>
            <person name="Kearney S.M."/>
            <person name="Perrotta A.R."/>
            <person name="Berdy B."/>
            <person name="Zhao S."/>
            <person name="Lieberman T.D."/>
            <person name="Swanson P.K."/>
            <person name="Smith M."/>
            <person name="Roesemann S."/>
            <person name="Alexander J.E."/>
            <person name="Rich S.A."/>
            <person name="Livny J."/>
            <person name="Vlamakis H."/>
            <person name="Clish C."/>
            <person name="Bullock K."/>
            <person name="Deik A."/>
            <person name="Scott J."/>
            <person name="Pierce K.A."/>
            <person name="Xavier R.J."/>
            <person name="Alm E.J."/>
        </authorList>
    </citation>
    <scope>NUCLEOTIDE SEQUENCE [LARGE SCALE GENOMIC DNA]</scope>
    <source>
        <strain evidence="4 5">BIOML-A2</strain>
    </source>
</reference>
<dbReference type="Gene3D" id="1.10.10.10">
    <property type="entry name" value="Winged helix-like DNA-binding domain superfamily/Winged helix DNA-binding domain"/>
    <property type="match status" value="1"/>
</dbReference>
<dbReference type="SMART" id="SM00866">
    <property type="entry name" value="UTRA"/>
    <property type="match status" value="1"/>
</dbReference>
<protein>
    <submittedName>
        <fullName evidence="4">UTRA domain-containing protein</fullName>
    </submittedName>
</protein>
<dbReference type="InterPro" id="IPR000524">
    <property type="entry name" value="Tscrpt_reg_HTH_GntR"/>
</dbReference>
<sequence length="242" mass="27609">MKNARWVRLADDLTRGITNGDYPLDSYLPTEMELCEKYNVSRYTVRLALADLTRMGLIKRWPRLGSKVVSVGFDETYAHTYTSFADIDGLSSTHKRVVQGTQECVVDHALAKRLECERYLRFLRFSNVRTNPTDNGKPVVWTAVYVNAAYSRLPDLARLNPLVLLSTLIEKEYGEKCLEVVQKISAVPLPAEAAMYLDAQVGSPCLRILRHYMGIKRNILEISESYHPGDRYALTMNMRANR</sequence>
<proteinExistence type="predicted"/>
<dbReference type="InterPro" id="IPR011663">
    <property type="entry name" value="UTRA"/>
</dbReference>
<dbReference type="AlphaFoldDB" id="A0A6I3S918"/>
<dbReference type="InterPro" id="IPR036390">
    <property type="entry name" value="WH_DNA-bd_sf"/>
</dbReference>
<accession>A0A6I3S918</accession>
<dbReference type="SMART" id="SM00345">
    <property type="entry name" value="HTH_GNTR"/>
    <property type="match status" value="1"/>
</dbReference>
<dbReference type="InterPro" id="IPR036388">
    <property type="entry name" value="WH-like_DNA-bd_sf"/>
</dbReference>
<evidence type="ECO:0000256" key="1">
    <source>
        <dbReference type="ARBA" id="ARBA00023015"/>
    </source>
</evidence>
<dbReference type="PANTHER" id="PTHR44846">
    <property type="entry name" value="MANNOSYL-D-GLYCERATE TRANSPORT/METABOLISM SYSTEM REPRESSOR MNGR-RELATED"/>
    <property type="match status" value="1"/>
</dbReference>
<comment type="caution">
    <text evidence="4">The sequence shown here is derived from an EMBL/GenBank/DDBJ whole genome shotgun (WGS) entry which is preliminary data.</text>
</comment>